<protein>
    <submittedName>
        <fullName evidence="2">Uncharacterized protein</fullName>
    </submittedName>
</protein>
<evidence type="ECO:0000256" key="1">
    <source>
        <dbReference type="SAM" id="MobiDB-lite"/>
    </source>
</evidence>
<evidence type="ECO:0000313" key="2">
    <source>
        <dbReference type="EMBL" id="AQV99458.1"/>
    </source>
</evidence>
<dbReference type="RefSeq" id="WP_078201840.1">
    <property type="nucleotide sequence ID" value="NZ_CP017759.1"/>
</dbReference>
<sequence length="265" mass="29515">MTWLNLIRRVATVLSAEPRRESSTSTIPVGTGAANERQFYVHGIPHLLRDEGDRVIHFVGVFHHRLQITPYGDKLLPEVIPRWKQVRVHPGEALEKVAADVIQAQRELTPDLPTSTDAPGAGRRFQPMRCQEGAQPLRSKREDGEREGGGSASSEKGSSSAYTVGKLIEWGEMEFPNRKSGGSRTYTSFAVKLYTGAGERTLQGEGLKDALAEAGCKLGERVAVKRLRKEKVPAFDKKTGDPIKDPRTGEQKVWDRWVWNINLVH</sequence>
<dbReference type="KEGG" id="cuh:BJN34_36915"/>
<dbReference type="AlphaFoldDB" id="A0A1U9V3C6"/>
<keyword evidence="2" id="KW-0614">Plasmid</keyword>
<feature type="region of interest" description="Disordered" evidence="1">
    <location>
        <begin position="106"/>
        <end position="160"/>
    </location>
</feature>
<proteinExistence type="predicted"/>
<dbReference type="Proteomes" id="UP000189627">
    <property type="component" value="Plasmid pENH92"/>
</dbReference>
<feature type="compositionally biased region" description="Basic and acidic residues" evidence="1">
    <location>
        <begin position="139"/>
        <end position="148"/>
    </location>
</feature>
<gene>
    <name evidence="2" type="ORF">BJN34_36915</name>
</gene>
<dbReference type="EMBL" id="CP017759">
    <property type="protein sequence ID" value="AQV99458.1"/>
    <property type="molecule type" value="Genomic_DNA"/>
</dbReference>
<evidence type="ECO:0000313" key="3">
    <source>
        <dbReference type="Proteomes" id="UP000189627"/>
    </source>
</evidence>
<reference evidence="3" key="1">
    <citation type="submission" date="2017-02" db="EMBL/GenBank/DDBJ databases">
        <title>Complete genome sequence of Cupriavidus necator strain NH9, a 3-chlorobenzoate degrader.</title>
        <authorList>
            <person name="Moriuchi R."/>
            <person name="Dohra H."/>
            <person name="Ogawa N."/>
        </authorList>
    </citation>
    <scope>NUCLEOTIDE SEQUENCE [LARGE SCALE GENOMIC DNA]</scope>
    <source>
        <strain evidence="3">NH9</strain>
        <plasmid evidence="3">penh92</plasmid>
    </source>
</reference>
<name>A0A1U9V3C6_CUPNE</name>
<organism evidence="2 3">
    <name type="scientific">Cupriavidus necator</name>
    <name type="common">Alcaligenes eutrophus</name>
    <name type="synonym">Ralstonia eutropha</name>
    <dbReference type="NCBI Taxonomy" id="106590"/>
    <lineage>
        <taxon>Bacteria</taxon>
        <taxon>Pseudomonadati</taxon>
        <taxon>Pseudomonadota</taxon>
        <taxon>Betaproteobacteria</taxon>
        <taxon>Burkholderiales</taxon>
        <taxon>Burkholderiaceae</taxon>
        <taxon>Cupriavidus</taxon>
    </lineage>
</organism>
<geneLocation type="plasmid" evidence="3">
    <name>penh92</name>
</geneLocation>
<accession>A0A1U9V3C6</accession>
<dbReference type="OrthoDB" id="8962498at2"/>